<reference evidence="1 2" key="1">
    <citation type="journal article" date="2018" name="Mycol. Prog.">
        <title>Coniella lustricola, a new species from submerged detritus.</title>
        <authorList>
            <person name="Raudabaugh D.B."/>
            <person name="Iturriaga T."/>
            <person name="Carver A."/>
            <person name="Mondo S."/>
            <person name="Pangilinan J."/>
            <person name="Lipzen A."/>
            <person name="He G."/>
            <person name="Amirebrahimi M."/>
            <person name="Grigoriev I.V."/>
            <person name="Miller A.N."/>
        </authorList>
    </citation>
    <scope>NUCLEOTIDE SEQUENCE [LARGE SCALE GENOMIC DNA]</scope>
    <source>
        <strain evidence="1 2">B22-T-1</strain>
    </source>
</reference>
<dbReference type="InterPro" id="IPR009097">
    <property type="entry name" value="Cyclic_Pdiesterase"/>
</dbReference>
<evidence type="ECO:0000313" key="1">
    <source>
        <dbReference type="EMBL" id="PSR88699.1"/>
    </source>
</evidence>
<dbReference type="FunCoup" id="A0A2T3AAI6">
    <property type="interactions" value="6"/>
</dbReference>
<dbReference type="SUPFAM" id="SSF55144">
    <property type="entry name" value="LigT-like"/>
    <property type="match status" value="1"/>
</dbReference>
<gene>
    <name evidence="1" type="ORF">BD289DRAFT_366816</name>
</gene>
<dbReference type="GO" id="GO:0004113">
    <property type="term" value="F:2',3'-cyclic-nucleotide 3'-phosphodiesterase activity"/>
    <property type="evidence" value="ECO:0007669"/>
    <property type="project" value="TreeGrafter"/>
</dbReference>
<sequence length="206" mass="22857">MPGSSLWLVPPPSHPLHEVLSQLIESTLPALFAHAESRSVPFSPHLTLTSNIDPAKYGSDPQAWLDSIPFPTASDIDVKFERVKTENVFFRRCYIKCEWDGAHEVAAIARARGVTGEETVQQTTLKWLAEWKEAFGPHVSLMYGDMPIDEAKLDEIEQAVKDAGITLEPTHDHVGAADGWVGGTVWLVPTDRPIPDWKPIATRTLQ</sequence>
<evidence type="ECO:0000313" key="2">
    <source>
        <dbReference type="Proteomes" id="UP000241462"/>
    </source>
</evidence>
<dbReference type="PANTHER" id="PTHR28141">
    <property type="entry name" value="2',3'-CYCLIC-NUCLEOTIDE 3'-PHOSPHODIESTERASE"/>
    <property type="match status" value="1"/>
</dbReference>
<name>A0A2T3AAI6_9PEZI</name>
<dbReference type="AlphaFoldDB" id="A0A2T3AAI6"/>
<dbReference type="GO" id="GO:0009187">
    <property type="term" value="P:cyclic nucleotide metabolic process"/>
    <property type="evidence" value="ECO:0007669"/>
    <property type="project" value="TreeGrafter"/>
</dbReference>
<accession>A0A2T3AAI6</accession>
<keyword evidence="2" id="KW-1185">Reference proteome</keyword>
<dbReference type="EMBL" id="KZ678425">
    <property type="protein sequence ID" value="PSR88699.1"/>
    <property type="molecule type" value="Genomic_DNA"/>
</dbReference>
<organism evidence="1 2">
    <name type="scientific">Coniella lustricola</name>
    <dbReference type="NCBI Taxonomy" id="2025994"/>
    <lineage>
        <taxon>Eukaryota</taxon>
        <taxon>Fungi</taxon>
        <taxon>Dikarya</taxon>
        <taxon>Ascomycota</taxon>
        <taxon>Pezizomycotina</taxon>
        <taxon>Sordariomycetes</taxon>
        <taxon>Sordariomycetidae</taxon>
        <taxon>Diaporthales</taxon>
        <taxon>Schizoparmaceae</taxon>
        <taxon>Coniella</taxon>
    </lineage>
</organism>
<dbReference type="Gene3D" id="3.90.1140.10">
    <property type="entry name" value="Cyclic phosphodiesterase"/>
    <property type="match status" value="1"/>
</dbReference>
<dbReference type="Proteomes" id="UP000241462">
    <property type="component" value="Unassembled WGS sequence"/>
</dbReference>
<dbReference type="STRING" id="2025994.A0A2T3AAI6"/>
<dbReference type="InterPro" id="IPR012386">
    <property type="entry name" value="Cyclic-nucl_3Pdiesterase"/>
</dbReference>
<dbReference type="OrthoDB" id="514292at2759"/>
<dbReference type="PANTHER" id="PTHR28141:SF1">
    <property type="entry name" value="2',3'-CYCLIC-NUCLEOTIDE 3'-PHOSPHODIESTERASE"/>
    <property type="match status" value="1"/>
</dbReference>
<dbReference type="InParanoid" id="A0A2T3AAI6"/>
<dbReference type="Pfam" id="PF07823">
    <property type="entry name" value="CPDase"/>
    <property type="match status" value="1"/>
</dbReference>
<proteinExistence type="predicted"/>
<protein>
    <submittedName>
        <fullName evidence="1">2',3'-cyclic-nucleotide 3'-phosphodiesterase</fullName>
    </submittedName>
</protein>